<dbReference type="NCBIfam" id="TIGR00204">
    <property type="entry name" value="dxs"/>
    <property type="match status" value="1"/>
</dbReference>
<dbReference type="Gene3D" id="3.40.50.970">
    <property type="match status" value="2"/>
</dbReference>
<dbReference type="CDD" id="cd07033">
    <property type="entry name" value="TPP_PYR_DXS_TK_like"/>
    <property type="match status" value="1"/>
</dbReference>
<dbReference type="GO" id="GO:0016114">
    <property type="term" value="P:terpenoid biosynthetic process"/>
    <property type="evidence" value="ECO:0007669"/>
    <property type="project" value="InterPro"/>
</dbReference>
<comment type="similarity">
    <text evidence="4">Belongs to the transketolase family. DXPS subfamily.</text>
</comment>
<keyword evidence="8" id="KW-0479">Metal-binding</keyword>
<evidence type="ECO:0000256" key="7">
    <source>
        <dbReference type="ARBA" id="ARBA00022679"/>
    </source>
</evidence>
<evidence type="ECO:0000256" key="8">
    <source>
        <dbReference type="ARBA" id="ARBA00022723"/>
    </source>
</evidence>
<dbReference type="FunFam" id="3.40.50.920:FF:000002">
    <property type="entry name" value="1-deoxy-D-xylulose-5-phosphate synthase"/>
    <property type="match status" value="1"/>
</dbReference>
<reference evidence="15 16" key="1">
    <citation type="journal article" date="2024" name="Nat. Commun.">
        <title>Phylogenomics reveals the evolutionary origins of lichenization in chlorophyte algae.</title>
        <authorList>
            <person name="Puginier C."/>
            <person name="Libourel C."/>
            <person name="Otte J."/>
            <person name="Skaloud P."/>
            <person name="Haon M."/>
            <person name="Grisel S."/>
            <person name="Petersen M."/>
            <person name="Berrin J.G."/>
            <person name="Delaux P.M."/>
            <person name="Dal Grande F."/>
            <person name="Keller J."/>
        </authorList>
    </citation>
    <scope>NUCLEOTIDE SEQUENCE [LARGE SCALE GENOMIC DNA]</scope>
    <source>
        <strain evidence="15 16">SAG 2145</strain>
    </source>
</reference>
<keyword evidence="7" id="KW-0808">Transferase</keyword>
<organism evidence="15 16">
    <name type="scientific">Apatococcus lobatus</name>
    <dbReference type="NCBI Taxonomy" id="904363"/>
    <lineage>
        <taxon>Eukaryota</taxon>
        <taxon>Viridiplantae</taxon>
        <taxon>Chlorophyta</taxon>
        <taxon>core chlorophytes</taxon>
        <taxon>Trebouxiophyceae</taxon>
        <taxon>Chlorellales</taxon>
        <taxon>Chlorellaceae</taxon>
        <taxon>Apatococcus</taxon>
    </lineage>
</organism>
<dbReference type="GO" id="GO:0019288">
    <property type="term" value="P:isopentenyl diphosphate biosynthetic process, methylerythritol 4-phosphate pathway"/>
    <property type="evidence" value="ECO:0007669"/>
    <property type="project" value="UniProtKB-ARBA"/>
</dbReference>
<dbReference type="FunFam" id="3.40.50.970:FF:000005">
    <property type="entry name" value="1-deoxy-D-xylulose-5-phosphate synthase"/>
    <property type="match status" value="1"/>
</dbReference>
<accession>A0AAW1R3P1</accession>
<gene>
    <name evidence="15" type="ORF">WJX74_009102</name>
</gene>
<dbReference type="InterPro" id="IPR009014">
    <property type="entry name" value="Transketo_C/PFOR_II"/>
</dbReference>
<dbReference type="PROSITE" id="PS00801">
    <property type="entry name" value="TRANSKETOLASE_1"/>
    <property type="match status" value="1"/>
</dbReference>
<evidence type="ECO:0000313" key="16">
    <source>
        <dbReference type="Proteomes" id="UP001438707"/>
    </source>
</evidence>
<dbReference type="NCBIfam" id="NF003933">
    <property type="entry name" value="PRK05444.2-2"/>
    <property type="match status" value="1"/>
</dbReference>
<evidence type="ECO:0000256" key="11">
    <source>
        <dbReference type="ARBA" id="ARBA00023052"/>
    </source>
</evidence>
<evidence type="ECO:0000256" key="3">
    <source>
        <dbReference type="ARBA" id="ARBA00004980"/>
    </source>
</evidence>
<dbReference type="GO" id="GO:0009228">
    <property type="term" value="P:thiamine biosynthetic process"/>
    <property type="evidence" value="ECO:0007669"/>
    <property type="project" value="UniProtKB-KW"/>
</dbReference>
<name>A0AAW1R3P1_9CHLO</name>
<feature type="region of interest" description="Disordered" evidence="13">
    <location>
        <begin position="42"/>
        <end position="77"/>
    </location>
</feature>
<comment type="caution">
    <text evidence="15">The sequence shown here is derived from an EMBL/GenBank/DDBJ whole genome shotgun (WGS) entry which is preliminary data.</text>
</comment>
<evidence type="ECO:0000256" key="10">
    <source>
        <dbReference type="ARBA" id="ARBA00022977"/>
    </source>
</evidence>
<keyword evidence="11" id="KW-0786">Thiamine pyrophosphate</keyword>
<dbReference type="EMBL" id="JALJOS010000016">
    <property type="protein sequence ID" value="KAK9828329.1"/>
    <property type="molecule type" value="Genomic_DNA"/>
</dbReference>
<feature type="domain" description="Transketolase-like pyrimidine-binding" evidence="14">
    <location>
        <begin position="426"/>
        <end position="591"/>
    </location>
</feature>
<evidence type="ECO:0000256" key="1">
    <source>
        <dbReference type="ARBA" id="ARBA00001946"/>
    </source>
</evidence>
<dbReference type="Pfam" id="PF02779">
    <property type="entry name" value="Transket_pyr"/>
    <property type="match status" value="1"/>
</dbReference>
<comment type="cofactor">
    <cofactor evidence="2">
        <name>thiamine diphosphate</name>
        <dbReference type="ChEBI" id="CHEBI:58937"/>
    </cofactor>
</comment>
<comment type="pathway">
    <text evidence="3">Metabolic intermediate biosynthesis; 1-deoxy-D-xylulose 5-phosphate biosynthesis; 1-deoxy-D-xylulose 5-phosphate from D-glyceraldehyde 3-phosphate and pyruvate: step 1/1.</text>
</comment>
<keyword evidence="12" id="KW-0414">Isoprene biosynthesis</keyword>
<dbReference type="GO" id="GO:0008661">
    <property type="term" value="F:1-deoxy-D-xylulose-5-phosphate synthase activity"/>
    <property type="evidence" value="ECO:0007669"/>
    <property type="project" value="UniProtKB-EC"/>
</dbReference>
<dbReference type="InterPro" id="IPR029061">
    <property type="entry name" value="THDP-binding"/>
</dbReference>
<dbReference type="Pfam" id="PF02780">
    <property type="entry name" value="Transketolase_C"/>
    <property type="match status" value="1"/>
</dbReference>
<protein>
    <recommendedName>
        <fullName evidence="6">1-deoxy-D-xylulose-5-phosphate synthase</fullName>
        <ecNumber evidence="6">2.2.1.7</ecNumber>
    </recommendedName>
</protein>
<evidence type="ECO:0000256" key="13">
    <source>
        <dbReference type="SAM" id="MobiDB-lite"/>
    </source>
</evidence>
<dbReference type="PANTHER" id="PTHR43322:SF5">
    <property type="entry name" value="1-DEOXY-D-XYLULOSE-5-PHOSPHATE SYNTHASE, CHLOROPLASTIC"/>
    <property type="match status" value="1"/>
</dbReference>
<evidence type="ECO:0000259" key="14">
    <source>
        <dbReference type="SMART" id="SM00861"/>
    </source>
</evidence>
<evidence type="ECO:0000256" key="6">
    <source>
        <dbReference type="ARBA" id="ARBA00013150"/>
    </source>
</evidence>
<dbReference type="EC" id="2.2.1.7" evidence="6"/>
<dbReference type="SUPFAM" id="SSF52518">
    <property type="entry name" value="Thiamin diphosphate-binding fold (THDP-binding)"/>
    <property type="match status" value="2"/>
</dbReference>
<keyword evidence="9" id="KW-0460">Magnesium</keyword>
<dbReference type="Proteomes" id="UP001438707">
    <property type="component" value="Unassembled WGS sequence"/>
</dbReference>
<dbReference type="InterPro" id="IPR005477">
    <property type="entry name" value="Dxylulose-5-P_synthase"/>
</dbReference>
<dbReference type="Pfam" id="PF13292">
    <property type="entry name" value="DXP_synthase_N"/>
    <property type="match status" value="1"/>
</dbReference>
<dbReference type="PANTHER" id="PTHR43322">
    <property type="entry name" value="1-D-DEOXYXYLULOSE 5-PHOSPHATE SYNTHASE-RELATED"/>
    <property type="match status" value="1"/>
</dbReference>
<evidence type="ECO:0000256" key="12">
    <source>
        <dbReference type="ARBA" id="ARBA00023229"/>
    </source>
</evidence>
<dbReference type="InterPro" id="IPR033248">
    <property type="entry name" value="Transketolase_C"/>
</dbReference>
<evidence type="ECO:0000256" key="4">
    <source>
        <dbReference type="ARBA" id="ARBA00011081"/>
    </source>
</evidence>
<dbReference type="InterPro" id="IPR005475">
    <property type="entry name" value="Transketolase-like_Pyr-bd"/>
</dbReference>
<sequence>MPTSLWNLANQFSRSGQIPRPLKTFQSQLCVEALSTSAIFRSGRRSASSKRQASRIQATEREPHRWSGQVQSQERPGLGIPHWDKLSADEIQDWGGKPRTPLLDTVSLPIHMKKYDPAQLQQLCRELRSEIIHSVSSTGGHLGSSLGVIELTVALHYIFNCPEDKIIWDAGHQAYGHKILTGRRHRMSTLRQTGGLSGFPMMSESKYDTYGSGHTSISVSAALGMAVGRDLKGRDNHCIAVIGDGGITGGMCYEAMNHAGLLDRNLIVILNDNQQVSLPTQYNEGNQDPVGAVSAGLARLQSSKPSHQLQEIPKEATKQLPAVVQEAIAKLNVSGHGIASAPGSTLFEELGLRYIGPIDGHNLQLLLDILTEVKATETVGPVLIHVITQKGYGYLPAESALDRMHGVGKFEPVSGKQQKAAASKAGSYANHFADALIAEAEQDSRVVGIHAAMGGGTGMNRFESKFPDRTFDVGIAEQHAVTFAAALATEGIVPFAAIYSTFLQRGFDQVVHDVCLQSLPVRFAMDRAGMVGADGATHCGFADIAYMGCLPNMVLMAPSNEAELCNAVATAKQIDDRPSCFRFPRGNGLGVDLKEFGVQPNFKGMPWEIGKGVVRQCGSDVCLLGYGTCTNQCLEAADLLVRHGVSTTIVDMRFCKPLDTQLLTLLAKEHEVMVSVEEGAIGGFASHVLHALALQGLLDSKLKFRPMILPDRFIEHGSSGDQMAEAGLTASHIAATCLTLLGRQRESLQIIAPLQPPHVLTR</sequence>
<keyword evidence="10" id="KW-0784">Thiamine biosynthesis</keyword>
<dbReference type="InterPro" id="IPR049557">
    <property type="entry name" value="Transketolase_CS"/>
</dbReference>
<dbReference type="SUPFAM" id="SSF52922">
    <property type="entry name" value="TK C-terminal domain-like"/>
    <property type="match status" value="1"/>
</dbReference>
<evidence type="ECO:0000256" key="2">
    <source>
        <dbReference type="ARBA" id="ARBA00001964"/>
    </source>
</evidence>
<dbReference type="HAMAP" id="MF_00315">
    <property type="entry name" value="DXP_synth"/>
    <property type="match status" value="1"/>
</dbReference>
<dbReference type="AlphaFoldDB" id="A0AAW1R3P1"/>
<dbReference type="SMART" id="SM00861">
    <property type="entry name" value="Transket_pyr"/>
    <property type="match status" value="1"/>
</dbReference>
<evidence type="ECO:0000313" key="15">
    <source>
        <dbReference type="EMBL" id="KAK9828329.1"/>
    </source>
</evidence>
<evidence type="ECO:0000256" key="9">
    <source>
        <dbReference type="ARBA" id="ARBA00022842"/>
    </source>
</evidence>
<dbReference type="GO" id="GO:0046872">
    <property type="term" value="F:metal ion binding"/>
    <property type="evidence" value="ECO:0007669"/>
    <property type="project" value="UniProtKB-KW"/>
</dbReference>
<comment type="cofactor">
    <cofactor evidence="1">
        <name>Mg(2+)</name>
        <dbReference type="ChEBI" id="CHEBI:18420"/>
    </cofactor>
</comment>
<keyword evidence="16" id="KW-1185">Reference proteome</keyword>
<dbReference type="Gene3D" id="3.40.50.920">
    <property type="match status" value="1"/>
</dbReference>
<comment type="subunit">
    <text evidence="5">Homodimer.</text>
</comment>
<proteinExistence type="inferred from homology"/>
<evidence type="ECO:0000256" key="5">
    <source>
        <dbReference type="ARBA" id="ARBA00011738"/>
    </source>
</evidence>
<dbReference type="CDD" id="cd02007">
    <property type="entry name" value="TPP_DXS"/>
    <property type="match status" value="1"/>
</dbReference>